<name>A0AAD3CTR9_9STRA</name>
<accession>A0AAD3CTR9</accession>
<dbReference type="EMBL" id="BLLK01000040">
    <property type="protein sequence ID" value="GFH50474.1"/>
    <property type="molecule type" value="Genomic_DNA"/>
</dbReference>
<sequence>MLVQMLVKVIMNLEKINFDQMFHVKNVHRPVRDVCKHANIVFENKPLMVHHYIGSWEHYNAREDARRTRAKFNKKGLLDYGKPIYHMQGWLNEFVDRIGLSQSQDLLRDVGVIKVGKLKIRESPYYPRISDFEKLDENIPVEKRYFGVNGEILPTNA</sequence>
<dbReference type="AlphaFoldDB" id="A0AAD3CTR9"/>
<organism evidence="1 2">
    <name type="scientific">Chaetoceros tenuissimus</name>
    <dbReference type="NCBI Taxonomy" id="426638"/>
    <lineage>
        <taxon>Eukaryota</taxon>
        <taxon>Sar</taxon>
        <taxon>Stramenopiles</taxon>
        <taxon>Ochrophyta</taxon>
        <taxon>Bacillariophyta</taxon>
        <taxon>Coscinodiscophyceae</taxon>
        <taxon>Chaetocerotophycidae</taxon>
        <taxon>Chaetocerotales</taxon>
        <taxon>Chaetocerotaceae</taxon>
        <taxon>Chaetoceros</taxon>
    </lineage>
</organism>
<reference evidence="1 2" key="1">
    <citation type="journal article" date="2021" name="Sci. Rep.">
        <title>The genome of the diatom Chaetoceros tenuissimus carries an ancient integrated fragment of an extant virus.</title>
        <authorList>
            <person name="Hongo Y."/>
            <person name="Kimura K."/>
            <person name="Takaki Y."/>
            <person name="Yoshida Y."/>
            <person name="Baba S."/>
            <person name="Kobayashi G."/>
            <person name="Nagasaki K."/>
            <person name="Hano T."/>
            <person name="Tomaru Y."/>
        </authorList>
    </citation>
    <scope>NUCLEOTIDE SEQUENCE [LARGE SCALE GENOMIC DNA]</scope>
    <source>
        <strain evidence="1 2">NIES-3715</strain>
    </source>
</reference>
<gene>
    <name evidence="1" type="ORF">CTEN210_06950</name>
</gene>
<proteinExistence type="predicted"/>
<evidence type="ECO:0000313" key="1">
    <source>
        <dbReference type="EMBL" id="GFH50474.1"/>
    </source>
</evidence>
<evidence type="ECO:0000313" key="2">
    <source>
        <dbReference type="Proteomes" id="UP001054902"/>
    </source>
</evidence>
<protein>
    <submittedName>
        <fullName evidence="1">Uncharacterized protein</fullName>
    </submittedName>
</protein>
<dbReference type="Proteomes" id="UP001054902">
    <property type="component" value="Unassembled WGS sequence"/>
</dbReference>
<keyword evidence="2" id="KW-1185">Reference proteome</keyword>
<comment type="caution">
    <text evidence="1">The sequence shown here is derived from an EMBL/GenBank/DDBJ whole genome shotgun (WGS) entry which is preliminary data.</text>
</comment>